<evidence type="ECO:0000313" key="2">
    <source>
        <dbReference type="Proteomes" id="UP000244005"/>
    </source>
</evidence>
<sequence>MLRLEINSFDTCHGCICYDLKTLMFIIRLYCVYSSHMLQFRQNSPLDRLTSEKGTSGAFTRERLHKSGNRSIVSICVARVGRRWTARAFAGFPCVFQDKVGALHIFLFRCFVRSKGKSGAVLYLVHMVHMSNNFEDNIQGNAGAGDELRTYKINRMAD</sequence>
<protein>
    <submittedName>
        <fullName evidence="1">Uncharacterized protein</fullName>
    </submittedName>
</protein>
<evidence type="ECO:0000313" key="1">
    <source>
        <dbReference type="EMBL" id="PTQ34613.1"/>
    </source>
</evidence>
<reference evidence="2" key="1">
    <citation type="journal article" date="2017" name="Cell">
        <title>Insights into land plant evolution garnered from the Marchantia polymorpha genome.</title>
        <authorList>
            <person name="Bowman J.L."/>
            <person name="Kohchi T."/>
            <person name="Yamato K.T."/>
            <person name="Jenkins J."/>
            <person name="Shu S."/>
            <person name="Ishizaki K."/>
            <person name="Yamaoka S."/>
            <person name="Nishihama R."/>
            <person name="Nakamura Y."/>
            <person name="Berger F."/>
            <person name="Adam C."/>
            <person name="Aki S.S."/>
            <person name="Althoff F."/>
            <person name="Araki T."/>
            <person name="Arteaga-Vazquez M.A."/>
            <person name="Balasubrmanian S."/>
            <person name="Barry K."/>
            <person name="Bauer D."/>
            <person name="Boehm C.R."/>
            <person name="Briginshaw L."/>
            <person name="Caballero-Perez J."/>
            <person name="Catarino B."/>
            <person name="Chen F."/>
            <person name="Chiyoda S."/>
            <person name="Chovatia M."/>
            <person name="Davies K.M."/>
            <person name="Delmans M."/>
            <person name="Demura T."/>
            <person name="Dierschke T."/>
            <person name="Dolan L."/>
            <person name="Dorantes-Acosta A.E."/>
            <person name="Eklund D.M."/>
            <person name="Florent S.N."/>
            <person name="Flores-Sandoval E."/>
            <person name="Fujiyama A."/>
            <person name="Fukuzawa H."/>
            <person name="Galik B."/>
            <person name="Grimanelli D."/>
            <person name="Grimwood J."/>
            <person name="Grossniklaus U."/>
            <person name="Hamada T."/>
            <person name="Haseloff J."/>
            <person name="Hetherington A.J."/>
            <person name="Higo A."/>
            <person name="Hirakawa Y."/>
            <person name="Hundley H.N."/>
            <person name="Ikeda Y."/>
            <person name="Inoue K."/>
            <person name="Inoue S.I."/>
            <person name="Ishida S."/>
            <person name="Jia Q."/>
            <person name="Kakita M."/>
            <person name="Kanazawa T."/>
            <person name="Kawai Y."/>
            <person name="Kawashima T."/>
            <person name="Kennedy M."/>
            <person name="Kinose K."/>
            <person name="Kinoshita T."/>
            <person name="Kohara Y."/>
            <person name="Koide E."/>
            <person name="Komatsu K."/>
            <person name="Kopischke S."/>
            <person name="Kubo M."/>
            <person name="Kyozuka J."/>
            <person name="Lagercrantz U."/>
            <person name="Lin S.S."/>
            <person name="Lindquist E."/>
            <person name="Lipzen A.M."/>
            <person name="Lu C.W."/>
            <person name="De Luna E."/>
            <person name="Martienssen R.A."/>
            <person name="Minamino N."/>
            <person name="Mizutani M."/>
            <person name="Mizutani M."/>
            <person name="Mochizuki N."/>
            <person name="Monte I."/>
            <person name="Mosher R."/>
            <person name="Nagasaki H."/>
            <person name="Nakagami H."/>
            <person name="Naramoto S."/>
            <person name="Nishitani K."/>
            <person name="Ohtani M."/>
            <person name="Okamoto T."/>
            <person name="Okumura M."/>
            <person name="Phillips J."/>
            <person name="Pollak B."/>
            <person name="Reinders A."/>
            <person name="Rovekamp M."/>
            <person name="Sano R."/>
            <person name="Sawa S."/>
            <person name="Schmid M.W."/>
            <person name="Shirakawa M."/>
            <person name="Solano R."/>
            <person name="Spunde A."/>
            <person name="Suetsugu N."/>
            <person name="Sugano S."/>
            <person name="Sugiyama A."/>
            <person name="Sun R."/>
            <person name="Suzuki Y."/>
            <person name="Takenaka M."/>
            <person name="Takezawa D."/>
            <person name="Tomogane H."/>
            <person name="Tsuzuki M."/>
            <person name="Ueda T."/>
            <person name="Umeda M."/>
            <person name="Ward J.M."/>
            <person name="Watanabe Y."/>
            <person name="Yazaki K."/>
            <person name="Yokoyama R."/>
            <person name="Yoshitake Y."/>
            <person name="Yotsui I."/>
            <person name="Zachgo S."/>
            <person name="Schmutz J."/>
        </authorList>
    </citation>
    <scope>NUCLEOTIDE SEQUENCE [LARGE SCALE GENOMIC DNA]</scope>
    <source>
        <strain evidence="2">Tak-1</strain>
    </source>
</reference>
<proteinExistence type="predicted"/>
<name>A0A2R6WLC9_MARPO</name>
<dbReference type="Proteomes" id="UP000244005">
    <property type="component" value="Unassembled WGS sequence"/>
</dbReference>
<dbReference type="EMBL" id="KZ772750">
    <property type="protein sequence ID" value="PTQ34613.1"/>
    <property type="molecule type" value="Genomic_DNA"/>
</dbReference>
<accession>A0A2R6WLC9</accession>
<organism evidence="1 2">
    <name type="scientific">Marchantia polymorpha</name>
    <name type="common">Common liverwort</name>
    <name type="synonym">Marchantia aquatica</name>
    <dbReference type="NCBI Taxonomy" id="3197"/>
    <lineage>
        <taxon>Eukaryota</taxon>
        <taxon>Viridiplantae</taxon>
        <taxon>Streptophyta</taxon>
        <taxon>Embryophyta</taxon>
        <taxon>Marchantiophyta</taxon>
        <taxon>Marchantiopsida</taxon>
        <taxon>Marchantiidae</taxon>
        <taxon>Marchantiales</taxon>
        <taxon>Marchantiaceae</taxon>
        <taxon>Marchantia</taxon>
    </lineage>
</organism>
<keyword evidence="2" id="KW-1185">Reference proteome</keyword>
<dbReference type="AlphaFoldDB" id="A0A2R6WLC9"/>
<gene>
    <name evidence="1" type="ORF">MARPO_0078s0025</name>
</gene>